<dbReference type="GO" id="GO:0042781">
    <property type="term" value="F:3'-tRNA processing endoribonuclease activity"/>
    <property type="evidence" value="ECO:0007669"/>
    <property type="project" value="TreeGrafter"/>
</dbReference>
<gene>
    <name evidence="3" type="ORF">SAMN04488025_14314</name>
</gene>
<dbReference type="InterPro" id="IPR001279">
    <property type="entry name" value="Metallo-B-lactamas"/>
</dbReference>
<organism evidence="3 4">
    <name type="scientific">Planifilum fulgidum</name>
    <dbReference type="NCBI Taxonomy" id="201973"/>
    <lineage>
        <taxon>Bacteria</taxon>
        <taxon>Bacillati</taxon>
        <taxon>Bacillota</taxon>
        <taxon>Bacilli</taxon>
        <taxon>Bacillales</taxon>
        <taxon>Thermoactinomycetaceae</taxon>
        <taxon>Planifilum</taxon>
    </lineage>
</organism>
<name>A0A1I2SJD9_9BACL</name>
<dbReference type="CDD" id="cd07716">
    <property type="entry name" value="RNaseZ_short-form-like_MBL-fold"/>
    <property type="match status" value="1"/>
</dbReference>
<reference evidence="3 4" key="1">
    <citation type="submission" date="2016-10" db="EMBL/GenBank/DDBJ databases">
        <authorList>
            <person name="de Groot N.N."/>
        </authorList>
    </citation>
    <scope>NUCLEOTIDE SEQUENCE [LARGE SCALE GENOMIC DNA]</scope>
    <source>
        <strain evidence="3 4">DSM 44945</strain>
    </source>
</reference>
<feature type="domain" description="Metallo-beta-lactamase" evidence="2">
    <location>
        <begin position="48"/>
        <end position="242"/>
    </location>
</feature>
<dbReference type="PANTHER" id="PTHR46018:SF4">
    <property type="entry name" value="METALLO-HYDROLASE YHFI-RELATED"/>
    <property type="match status" value="1"/>
</dbReference>
<sequence length="275" mass="30890">MNGPLRMKRLFVLDRIKKKIPHIVGGEISVMKWRVLGCHSPFPGPGGATPGYLLEAEGRRILIDCGSGVLSKLAQMCPPYRLDAVILSHLHHDHIADFFVLQYAVGTAMRRGWRREPLPVYAPTRPEKWGNLLSYGDAIRLHPIREGEKCILGGWEATFFRTDHAVPCFAVRLEGFGRTILYGADAGPKTDWTRMAREPDLFVCEGTFLERDLPEEPVGHLSVRQAAEAAELLRARGLLLTHLFPEYGRAEIEEEVKGSYSGRWWLAETGLVLPL</sequence>
<protein>
    <submittedName>
        <fullName evidence="3">Ribonuclease BN, tRNA processing enzyme</fullName>
    </submittedName>
</protein>
<dbReference type="Gene3D" id="3.60.15.10">
    <property type="entry name" value="Ribonuclease Z/Hydroxyacylglutathione hydrolase-like"/>
    <property type="match status" value="1"/>
</dbReference>
<dbReference type="SMART" id="SM00849">
    <property type="entry name" value="Lactamase_B"/>
    <property type="match status" value="1"/>
</dbReference>
<evidence type="ECO:0000313" key="4">
    <source>
        <dbReference type="Proteomes" id="UP000198661"/>
    </source>
</evidence>
<keyword evidence="4" id="KW-1185">Reference proteome</keyword>
<dbReference type="PANTHER" id="PTHR46018">
    <property type="entry name" value="ZINC PHOSPHODIESTERASE ELAC PROTEIN 1"/>
    <property type="match status" value="1"/>
</dbReference>
<dbReference type="Pfam" id="PF12706">
    <property type="entry name" value="Lactamase_B_2"/>
    <property type="match status" value="1"/>
</dbReference>
<dbReference type="SUPFAM" id="SSF56281">
    <property type="entry name" value="Metallo-hydrolase/oxidoreductase"/>
    <property type="match status" value="1"/>
</dbReference>
<keyword evidence="1" id="KW-0862">Zinc</keyword>
<dbReference type="InterPro" id="IPR036866">
    <property type="entry name" value="RibonucZ/Hydroxyglut_hydro"/>
</dbReference>
<dbReference type="EMBL" id="FOOK01000043">
    <property type="protein sequence ID" value="SFG52995.1"/>
    <property type="molecule type" value="Genomic_DNA"/>
</dbReference>
<dbReference type="AlphaFoldDB" id="A0A1I2SJD9"/>
<evidence type="ECO:0000256" key="1">
    <source>
        <dbReference type="ARBA" id="ARBA00022833"/>
    </source>
</evidence>
<accession>A0A1I2SJD9</accession>
<evidence type="ECO:0000313" key="3">
    <source>
        <dbReference type="EMBL" id="SFG52995.1"/>
    </source>
</evidence>
<proteinExistence type="predicted"/>
<dbReference type="Proteomes" id="UP000198661">
    <property type="component" value="Unassembled WGS sequence"/>
</dbReference>
<dbReference type="STRING" id="201973.SAMN04488025_14314"/>
<evidence type="ECO:0000259" key="2">
    <source>
        <dbReference type="SMART" id="SM00849"/>
    </source>
</evidence>